<evidence type="ECO:0000313" key="2">
    <source>
        <dbReference type="Proteomes" id="UP001224775"/>
    </source>
</evidence>
<organism evidence="1 2">
    <name type="scientific">Skeletonema marinoi</name>
    <dbReference type="NCBI Taxonomy" id="267567"/>
    <lineage>
        <taxon>Eukaryota</taxon>
        <taxon>Sar</taxon>
        <taxon>Stramenopiles</taxon>
        <taxon>Ochrophyta</taxon>
        <taxon>Bacillariophyta</taxon>
        <taxon>Coscinodiscophyceae</taxon>
        <taxon>Thalassiosirophycidae</taxon>
        <taxon>Thalassiosirales</taxon>
        <taxon>Skeletonemataceae</taxon>
        <taxon>Skeletonema</taxon>
        <taxon>Skeletonema marinoi-dohrnii complex</taxon>
    </lineage>
</organism>
<dbReference type="AlphaFoldDB" id="A0AAD8YCH2"/>
<proteinExistence type="predicted"/>
<reference evidence="1" key="1">
    <citation type="submission" date="2023-06" db="EMBL/GenBank/DDBJ databases">
        <title>Survivors Of The Sea: Transcriptome response of Skeletonema marinoi to long-term dormancy.</title>
        <authorList>
            <person name="Pinder M.I.M."/>
            <person name="Kourtchenko O."/>
            <person name="Robertson E.K."/>
            <person name="Larsson T."/>
            <person name="Maumus F."/>
            <person name="Osuna-Cruz C.M."/>
            <person name="Vancaester E."/>
            <person name="Stenow R."/>
            <person name="Vandepoele K."/>
            <person name="Ploug H."/>
            <person name="Bruchert V."/>
            <person name="Godhe A."/>
            <person name="Topel M."/>
        </authorList>
    </citation>
    <scope>NUCLEOTIDE SEQUENCE</scope>
    <source>
        <strain evidence="1">R05AC</strain>
    </source>
</reference>
<dbReference type="EMBL" id="JATAAI010000008">
    <property type="protein sequence ID" value="KAK1743889.1"/>
    <property type="molecule type" value="Genomic_DNA"/>
</dbReference>
<name>A0AAD8YCH2_9STRA</name>
<keyword evidence="2" id="KW-1185">Reference proteome</keyword>
<accession>A0AAD8YCH2</accession>
<sequence length="275" mass="31174">MTWQISLLETINSCRGTEMICFAEHCSILNKILVAGRYHGSDNENTKKPFNVVRVEVSNAAELNSDMIQQPSSPEQIQDGDDEMLQADPVVGDEDDIGKGVARELVNKTSKVRFRGAITKYHDDDKNTHLDPTGSYFVKFSDGRKLEMDAEQVNHARRKFEKEVNRLVSVGMPREDASSIDEHTKGASLAKTKLRKPILHDGEEDPDEFERNFEQEYLDAVPDAIVGLEFVRDGLHAEVLQNLSKQLLQKGVETTRSLYNLERLEKAEAQRKEEE</sequence>
<evidence type="ECO:0000313" key="1">
    <source>
        <dbReference type="EMBL" id="KAK1743889.1"/>
    </source>
</evidence>
<comment type="caution">
    <text evidence="1">The sequence shown here is derived from an EMBL/GenBank/DDBJ whole genome shotgun (WGS) entry which is preliminary data.</text>
</comment>
<dbReference type="Proteomes" id="UP001224775">
    <property type="component" value="Unassembled WGS sequence"/>
</dbReference>
<gene>
    <name evidence="1" type="ORF">QTG54_005486</name>
</gene>
<protein>
    <submittedName>
        <fullName evidence="1">Uncharacterized protein</fullName>
    </submittedName>
</protein>